<feature type="domain" description="Fibronectin type-III" evidence="1">
    <location>
        <begin position="34"/>
        <end position="131"/>
    </location>
</feature>
<dbReference type="InterPro" id="IPR036116">
    <property type="entry name" value="FN3_sf"/>
</dbReference>
<keyword evidence="3" id="KW-1185">Reference proteome</keyword>
<sequence length="221" mass="24556">MIFDNLRIAQQCKTSHVYLYGGVGAIANIIVPDAPAGIKAMAATPESVIVTWQRPKNENGRIVKFHVYIRILDHGSGREIRTVKKTVPPSTWNYEVTDLKRREAYEVWVTGETRIGEGSRSSSVSFTSSSMVPAGIISFGKVIATPWKADVLMPCLTVGVPAPIVTWRKKNGRIIDPARDQKANITLQSFLSSLLLQVHFPLMKKTKVSVKLVRDLIPNFQ</sequence>
<reference evidence="2 3" key="1">
    <citation type="journal article" date="2016" name="Genome Biol. Evol.">
        <title>Gene Family Evolution Reflects Adaptation to Soil Environmental Stressors in the Genome of the Collembolan Orchesella cincta.</title>
        <authorList>
            <person name="Faddeeva-Vakhrusheva A."/>
            <person name="Derks M.F."/>
            <person name="Anvar S.Y."/>
            <person name="Agamennone V."/>
            <person name="Suring W."/>
            <person name="Smit S."/>
            <person name="van Straalen N.M."/>
            <person name="Roelofs D."/>
        </authorList>
    </citation>
    <scope>NUCLEOTIDE SEQUENCE [LARGE SCALE GENOMIC DNA]</scope>
    <source>
        <tissue evidence="2">Mixed pool</tissue>
    </source>
</reference>
<dbReference type="PROSITE" id="PS50853">
    <property type="entry name" value="FN3"/>
    <property type="match status" value="1"/>
</dbReference>
<dbReference type="STRING" id="48709.A0A1D2N9X2"/>
<comment type="caution">
    <text evidence="2">The sequence shown here is derived from an EMBL/GenBank/DDBJ whole genome shotgun (WGS) entry which is preliminary data.</text>
</comment>
<accession>A0A1D2N9X2</accession>
<evidence type="ECO:0000313" key="2">
    <source>
        <dbReference type="EMBL" id="ODN02059.1"/>
    </source>
</evidence>
<dbReference type="OrthoDB" id="6418794at2759"/>
<evidence type="ECO:0000259" key="1">
    <source>
        <dbReference type="PROSITE" id="PS50853"/>
    </source>
</evidence>
<proteinExistence type="predicted"/>
<dbReference type="InterPro" id="IPR003961">
    <property type="entry name" value="FN3_dom"/>
</dbReference>
<dbReference type="EMBL" id="LJIJ01000126">
    <property type="protein sequence ID" value="ODN02059.1"/>
    <property type="molecule type" value="Genomic_DNA"/>
</dbReference>
<dbReference type="SUPFAM" id="SSF49265">
    <property type="entry name" value="Fibronectin type III"/>
    <property type="match status" value="1"/>
</dbReference>
<gene>
    <name evidence="2" type="ORF">Ocin01_04633</name>
</gene>
<protein>
    <submittedName>
        <fullName evidence="2">Down syndrome cell adhesion molecule-like protein Dscam2</fullName>
    </submittedName>
</protein>
<evidence type="ECO:0000313" key="3">
    <source>
        <dbReference type="Proteomes" id="UP000094527"/>
    </source>
</evidence>
<organism evidence="2 3">
    <name type="scientific">Orchesella cincta</name>
    <name type="common">Springtail</name>
    <name type="synonym">Podura cincta</name>
    <dbReference type="NCBI Taxonomy" id="48709"/>
    <lineage>
        <taxon>Eukaryota</taxon>
        <taxon>Metazoa</taxon>
        <taxon>Ecdysozoa</taxon>
        <taxon>Arthropoda</taxon>
        <taxon>Hexapoda</taxon>
        <taxon>Collembola</taxon>
        <taxon>Entomobryomorpha</taxon>
        <taxon>Entomobryoidea</taxon>
        <taxon>Orchesellidae</taxon>
        <taxon>Orchesellinae</taxon>
        <taxon>Orchesella</taxon>
    </lineage>
</organism>
<dbReference type="Pfam" id="PF00041">
    <property type="entry name" value="fn3"/>
    <property type="match status" value="1"/>
</dbReference>
<name>A0A1D2N9X2_ORCCI</name>
<dbReference type="Proteomes" id="UP000094527">
    <property type="component" value="Unassembled WGS sequence"/>
</dbReference>
<dbReference type="Gene3D" id="2.60.40.10">
    <property type="entry name" value="Immunoglobulins"/>
    <property type="match status" value="1"/>
</dbReference>
<dbReference type="InterPro" id="IPR013783">
    <property type="entry name" value="Ig-like_fold"/>
</dbReference>
<dbReference type="SMART" id="SM00060">
    <property type="entry name" value="FN3"/>
    <property type="match status" value="1"/>
</dbReference>
<dbReference type="AlphaFoldDB" id="A0A1D2N9X2"/>
<dbReference type="CDD" id="cd00063">
    <property type="entry name" value="FN3"/>
    <property type="match status" value="1"/>
</dbReference>